<dbReference type="GeneID" id="37117787"/>
<comment type="caution">
    <text evidence="1">The sequence shown here is derived from an EMBL/GenBank/DDBJ whole genome shotgun (WGS) entry which is preliminary data.</text>
</comment>
<name>A0A317WYX4_9EURO</name>
<dbReference type="OrthoDB" id="4506769at2759"/>
<reference evidence="1 2" key="1">
    <citation type="submission" date="2016-12" db="EMBL/GenBank/DDBJ databases">
        <title>The genomes of Aspergillus section Nigri reveals drivers in fungal speciation.</title>
        <authorList>
            <consortium name="DOE Joint Genome Institute"/>
            <person name="Vesth T.C."/>
            <person name="Nybo J."/>
            <person name="Theobald S."/>
            <person name="Brandl J."/>
            <person name="Frisvad J.C."/>
            <person name="Nielsen K.F."/>
            <person name="Lyhne E.K."/>
            <person name="Kogle M.E."/>
            <person name="Kuo A."/>
            <person name="Riley R."/>
            <person name="Clum A."/>
            <person name="Nolan M."/>
            <person name="Lipzen A."/>
            <person name="Salamov A."/>
            <person name="Henrissat B."/>
            <person name="Wiebenga A."/>
            <person name="De Vries R.P."/>
            <person name="Grigoriev I.V."/>
            <person name="Mortensen U.H."/>
            <person name="Andersen M.R."/>
            <person name="Baker S.E."/>
        </authorList>
    </citation>
    <scope>NUCLEOTIDE SEQUENCE [LARGE SCALE GENOMIC DNA]</scope>
    <source>
        <strain evidence="1 2">CBS 115572</strain>
    </source>
</reference>
<dbReference type="AlphaFoldDB" id="A0A317WYX4"/>
<proteinExistence type="predicted"/>
<sequence>MSERDTESTGHENKDMLEISSPMVGVDHVTADHDSLYLHQRGSGETLLTFPSEEPITPGEVDGSNGLQMLSDEESTLSSNLIAFYEAYRREPQPYSQDCIRSLSVGVGSSSLASSEILPLSQEDLGPIPSMPGHADPRDEGFPLPTTYVDNSNLFGDKDGGRVADELAHAIITLQRQKDQLCTHAKQRLEATMSLYDFGVLFGILSPQAEFRQLLKDAHSEFCALHGAPTPPPRGPVID</sequence>
<accession>A0A317WYX4</accession>
<gene>
    <name evidence="1" type="ORF">BO94DRAFT_584682</name>
</gene>
<evidence type="ECO:0000313" key="1">
    <source>
        <dbReference type="EMBL" id="PWY89420.1"/>
    </source>
</evidence>
<dbReference type="Proteomes" id="UP000246702">
    <property type="component" value="Unassembled WGS sequence"/>
</dbReference>
<evidence type="ECO:0000313" key="2">
    <source>
        <dbReference type="Proteomes" id="UP000246702"/>
    </source>
</evidence>
<organism evidence="1 2">
    <name type="scientific">Aspergillus sclerotioniger CBS 115572</name>
    <dbReference type="NCBI Taxonomy" id="1450535"/>
    <lineage>
        <taxon>Eukaryota</taxon>
        <taxon>Fungi</taxon>
        <taxon>Dikarya</taxon>
        <taxon>Ascomycota</taxon>
        <taxon>Pezizomycotina</taxon>
        <taxon>Eurotiomycetes</taxon>
        <taxon>Eurotiomycetidae</taxon>
        <taxon>Eurotiales</taxon>
        <taxon>Aspergillaceae</taxon>
        <taxon>Aspergillus</taxon>
        <taxon>Aspergillus subgen. Circumdati</taxon>
    </lineage>
</organism>
<protein>
    <submittedName>
        <fullName evidence="1">Uncharacterized protein</fullName>
    </submittedName>
</protein>
<keyword evidence="2" id="KW-1185">Reference proteome</keyword>
<dbReference type="EMBL" id="MSFK01000011">
    <property type="protein sequence ID" value="PWY89420.1"/>
    <property type="molecule type" value="Genomic_DNA"/>
</dbReference>
<dbReference type="RefSeq" id="XP_025468331.1">
    <property type="nucleotide sequence ID" value="XM_025615644.1"/>
</dbReference>